<gene>
    <name evidence="1" type="ORF">PRL19_10290</name>
</gene>
<evidence type="ECO:0000313" key="1">
    <source>
        <dbReference type="EMBL" id="WDA11686.1"/>
    </source>
</evidence>
<dbReference type="RefSeq" id="WP_273742891.1">
    <property type="nucleotide sequence ID" value="NZ_CP117466.1"/>
</dbReference>
<organism evidence="1 2">
    <name type="scientific">Paracoccus marcusii</name>
    <dbReference type="NCBI Taxonomy" id="59779"/>
    <lineage>
        <taxon>Bacteria</taxon>
        <taxon>Pseudomonadati</taxon>
        <taxon>Pseudomonadota</taxon>
        <taxon>Alphaproteobacteria</taxon>
        <taxon>Rhodobacterales</taxon>
        <taxon>Paracoccaceae</taxon>
        <taxon>Paracoccus</taxon>
    </lineage>
</organism>
<accession>A0ABY7UP23</accession>
<dbReference type="Proteomes" id="UP001216899">
    <property type="component" value="Chromosome"/>
</dbReference>
<keyword evidence="2" id="KW-1185">Reference proteome</keyword>
<sequence>MAERVKTRKLQPPSAAALMERLRDPRVSMLDHPYKQESFLDQMIDKKVAHADRVLRLYDKSAHRLI</sequence>
<proteinExistence type="predicted"/>
<evidence type="ECO:0000313" key="2">
    <source>
        <dbReference type="Proteomes" id="UP001216899"/>
    </source>
</evidence>
<protein>
    <submittedName>
        <fullName evidence="1">Uncharacterized protein</fullName>
    </submittedName>
</protein>
<reference evidence="1 2" key="1">
    <citation type="submission" date="2023-02" db="EMBL/GenBank/DDBJ databases">
        <title>Whole genome sequenc of Paracoccus marcusii MBLB0836.</title>
        <authorList>
            <person name="Seo M.-J."/>
            <person name="Cho E.-S."/>
            <person name="Hwang C.Y."/>
        </authorList>
    </citation>
    <scope>NUCLEOTIDE SEQUENCE [LARGE SCALE GENOMIC DNA]</scope>
    <source>
        <strain evidence="1 2">MBLB0836</strain>
    </source>
</reference>
<name>A0ABY7UP23_9RHOB</name>
<dbReference type="EMBL" id="CP117466">
    <property type="protein sequence ID" value="WDA11686.1"/>
    <property type="molecule type" value="Genomic_DNA"/>
</dbReference>